<comment type="function">
    <text evidence="9 10">Fluoride-specific ion channel. Important for reducing fluoride concentration in the cell, thus reducing its toxicity.</text>
</comment>
<dbReference type="GO" id="GO:0005886">
    <property type="term" value="C:plasma membrane"/>
    <property type="evidence" value="ECO:0007669"/>
    <property type="project" value="UniProtKB-SubCell"/>
</dbReference>
<dbReference type="HOGENOM" id="CLU_114342_1_0_11"/>
<reference evidence="11 12" key="1">
    <citation type="journal article" date="2011" name="J. Bacteriol.">
        <title>Complete genome sequence of Amycolicicoccus subflavus DQS3-9A1T, an actinomycete isolated from crude oil-polluted soil.</title>
        <authorList>
            <person name="Cai M."/>
            <person name="Chen W.M."/>
            <person name="Nie Y."/>
            <person name="Chi C.Q."/>
            <person name="Wang Y.N."/>
            <person name="Tang Y.Q."/>
            <person name="Li G.Y."/>
            <person name="Wu X.L."/>
        </authorList>
    </citation>
    <scope>NUCLEOTIDE SEQUENCE [LARGE SCALE GENOMIC DNA]</scope>
    <source>
        <strain evidence="12">DSM 45089 / DQS3-9A1</strain>
    </source>
</reference>
<evidence type="ECO:0000313" key="11">
    <source>
        <dbReference type="EMBL" id="AEF42572.1"/>
    </source>
</evidence>
<dbReference type="PANTHER" id="PTHR28259">
    <property type="entry name" value="FLUORIDE EXPORT PROTEIN 1-RELATED"/>
    <property type="match status" value="1"/>
</dbReference>
<comment type="catalytic activity">
    <reaction evidence="8">
        <text>fluoride(in) = fluoride(out)</text>
        <dbReference type="Rhea" id="RHEA:76159"/>
        <dbReference type="ChEBI" id="CHEBI:17051"/>
    </reaction>
    <physiologicalReaction direction="left-to-right" evidence="8">
        <dbReference type="Rhea" id="RHEA:76160"/>
    </physiologicalReaction>
</comment>
<evidence type="ECO:0000256" key="4">
    <source>
        <dbReference type="ARBA" id="ARBA00022989"/>
    </source>
</evidence>
<dbReference type="PANTHER" id="PTHR28259:SF1">
    <property type="entry name" value="FLUORIDE EXPORT PROTEIN 1-RELATED"/>
    <property type="match status" value="1"/>
</dbReference>
<feature type="transmembrane region" description="Helical" evidence="10">
    <location>
        <begin position="60"/>
        <end position="78"/>
    </location>
</feature>
<evidence type="ECO:0000256" key="7">
    <source>
        <dbReference type="ARBA" id="ARBA00035120"/>
    </source>
</evidence>
<comment type="activity regulation">
    <text evidence="10">Na(+) is not transported, but it plays an essential structural role and its presence is essential for fluoride channel function.</text>
</comment>
<keyword evidence="10" id="KW-0813">Transport</keyword>
<keyword evidence="5 10" id="KW-0472">Membrane</keyword>
<feature type="binding site" evidence="10">
    <location>
        <position position="68"/>
    </location>
    <ligand>
        <name>Na(+)</name>
        <dbReference type="ChEBI" id="CHEBI:29101"/>
        <note>structural</note>
    </ligand>
</feature>
<evidence type="ECO:0000256" key="9">
    <source>
        <dbReference type="ARBA" id="ARBA00049940"/>
    </source>
</evidence>
<dbReference type="STRING" id="443218.AS9A_4138"/>
<keyword evidence="12" id="KW-1185">Reference proteome</keyword>
<evidence type="ECO:0000256" key="10">
    <source>
        <dbReference type="HAMAP-Rule" id="MF_00454"/>
    </source>
</evidence>
<feature type="transmembrane region" description="Helical" evidence="10">
    <location>
        <begin position="90"/>
        <end position="111"/>
    </location>
</feature>
<evidence type="ECO:0000256" key="5">
    <source>
        <dbReference type="ARBA" id="ARBA00023136"/>
    </source>
</evidence>
<dbReference type="Pfam" id="PF02537">
    <property type="entry name" value="CRCB"/>
    <property type="match status" value="1"/>
</dbReference>
<dbReference type="GO" id="GO:0140114">
    <property type="term" value="P:cellular detoxification of fluoride"/>
    <property type="evidence" value="ECO:0007669"/>
    <property type="project" value="UniProtKB-UniRule"/>
</dbReference>
<dbReference type="HAMAP" id="MF_00454">
    <property type="entry name" value="FluC"/>
    <property type="match status" value="1"/>
</dbReference>
<dbReference type="GO" id="GO:0062054">
    <property type="term" value="F:fluoride channel activity"/>
    <property type="evidence" value="ECO:0007669"/>
    <property type="project" value="UniProtKB-UniRule"/>
</dbReference>
<dbReference type="InterPro" id="IPR003691">
    <property type="entry name" value="FluC"/>
</dbReference>
<keyword evidence="10" id="KW-0406">Ion transport</keyword>
<dbReference type="KEGG" id="asd:AS9A_4138"/>
<protein>
    <recommendedName>
        <fullName evidence="10">Fluoride-specific ion channel FluC</fullName>
    </recommendedName>
</protein>
<keyword evidence="10" id="KW-0915">Sodium</keyword>
<dbReference type="Proteomes" id="UP000009235">
    <property type="component" value="Chromosome"/>
</dbReference>
<proteinExistence type="inferred from homology"/>
<keyword evidence="3 10" id="KW-0812">Transmembrane</keyword>
<comment type="subcellular location">
    <subcellularLocation>
        <location evidence="1 10">Cell membrane</location>
        <topology evidence="1 10">Multi-pass membrane protein</topology>
    </subcellularLocation>
</comment>
<evidence type="ECO:0000256" key="8">
    <source>
        <dbReference type="ARBA" id="ARBA00035585"/>
    </source>
</evidence>
<evidence type="ECO:0000256" key="6">
    <source>
        <dbReference type="ARBA" id="ARBA00023303"/>
    </source>
</evidence>
<keyword evidence="6 10" id="KW-0407">Ion channel</keyword>
<feature type="binding site" evidence="10">
    <location>
        <position position="71"/>
    </location>
    <ligand>
        <name>Na(+)</name>
        <dbReference type="ChEBI" id="CHEBI:29101"/>
        <note>structural</note>
    </ligand>
</feature>
<dbReference type="EMBL" id="CP002786">
    <property type="protein sequence ID" value="AEF42572.1"/>
    <property type="molecule type" value="Genomic_DNA"/>
</dbReference>
<keyword evidence="4 10" id="KW-1133">Transmembrane helix</keyword>
<dbReference type="eggNOG" id="COG0239">
    <property type="taxonomic scope" value="Bacteria"/>
</dbReference>
<keyword evidence="2 10" id="KW-1003">Cell membrane</keyword>
<feature type="transmembrane region" description="Helical" evidence="10">
    <location>
        <begin position="28"/>
        <end position="48"/>
    </location>
</feature>
<organism evidence="11 12">
    <name type="scientific">Hoyosella subflava (strain DSM 45089 / JCM 17490 / NBRC 109087 / DQS3-9A1)</name>
    <name type="common">Amycolicicoccus subflavus</name>
    <dbReference type="NCBI Taxonomy" id="443218"/>
    <lineage>
        <taxon>Bacteria</taxon>
        <taxon>Bacillati</taxon>
        <taxon>Actinomycetota</taxon>
        <taxon>Actinomycetes</taxon>
        <taxon>Mycobacteriales</taxon>
        <taxon>Hoyosellaceae</taxon>
        <taxon>Hoyosella</taxon>
    </lineage>
</organism>
<evidence type="ECO:0000256" key="2">
    <source>
        <dbReference type="ARBA" id="ARBA00022475"/>
    </source>
</evidence>
<evidence type="ECO:0000256" key="1">
    <source>
        <dbReference type="ARBA" id="ARBA00004651"/>
    </source>
</evidence>
<evidence type="ECO:0000256" key="3">
    <source>
        <dbReference type="ARBA" id="ARBA00022692"/>
    </source>
</evidence>
<evidence type="ECO:0000313" key="12">
    <source>
        <dbReference type="Proteomes" id="UP000009235"/>
    </source>
</evidence>
<comment type="similarity">
    <text evidence="7 10">Belongs to the fluoride channel Fluc/FEX (TC 1.A.43) family.</text>
</comment>
<keyword evidence="10" id="KW-0479">Metal-binding</keyword>
<sequence>MALGGALGAFARYALTLAWPAAPGAIPWHTFIANATGSALIGVTIVLVSEVRTAHRLMRPFLGTGVLGGFTTFSIYTAEIVELVEHGRRIAAAGYLSLTLVAALAGVWAAMRITRALAS</sequence>
<dbReference type="GO" id="GO:0046872">
    <property type="term" value="F:metal ion binding"/>
    <property type="evidence" value="ECO:0007669"/>
    <property type="project" value="UniProtKB-KW"/>
</dbReference>
<accession>F6EJF6</accession>
<dbReference type="AlphaFoldDB" id="F6EJF6"/>
<gene>
    <name evidence="10" type="primary">fluC</name>
    <name evidence="10" type="synonym">crcB</name>
    <name evidence="11" type="ordered locus">AS9A_4138</name>
</gene>
<name>F6EJF6_HOYSD</name>